<dbReference type="GO" id="GO:0016787">
    <property type="term" value="F:hydrolase activity"/>
    <property type="evidence" value="ECO:0007669"/>
    <property type="project" value="UniProtKB-KW"/>
</dbReference>
<dbReference type="InterPro" id="IPR036663">
    <property type="entry name" value="Fumarylacetoacetase_C_sf"/>
</dbReference>
<dbReference type="SUPFAM" id="SSF56529">
    <property type="entry name" value="FAH"/>
    <property type="match status" value="1"/>
</dbReference>
<keyword evidence="4" id="KW-0378">Hydrolase</keyword>
<evidence type="ECO:0000259" key="3">
    <source>
        <dbReference type="SMART" id="SM01007"/>
    </source>
</evidence>
<proteinExistence type="inferred from homology"/>
<evidence type="ECO:0000313" key="5">
    <source>
        <dbReference type="Proteomes" id="UP000051487"/>
    </source>
</evidence>
<dbReference type="SMART" id="SM01007">
    <property type="entry name" value="Aldolase_II"/>
    <property type="match status" value="1"/>
</dbReference>
<dbReference type="Pfam" id="PF01557">
    <property type="entry name" value="FAA_hydrolase"/>
    <property type="match status" value="1"/>
</dbReference>
<dbReference type="AlphaFoldDB" id="A0AAN4TFN2"/>
<dbReference type="InterPro" id="IPR011234">
    <property type="entry name" value="Fumarylacetoacetase-like_C"/>
</dbReference>
<accession>A0AAN4TFN2</accession>
<protein>
    <submittedName>
        <fullName evidence="4">Fumarylacetoacetate hydrolase domain-containing protein 2 homolog</fullName>
    </submittedName>
</protein>
<evidence type="ECO:0000256" key="1">
    <source>
        <dbReference type="ARBA" id="ARBA00010211"/>
    </source>
</evidence>
<organism evidence="4 5">
    <name type="scientific">Aspergillus lentulus</name>
    <dbReference type="NCBI Taxonomy" id="293939"/>
    <lineage>
        <taxon>Eukaryota</taxon>
        <taxon>Fungi</taxon>
        <taxon>Dikarya</taxon>
        <taxon>Ascomycota</taxon>
        <taxon>Pezizomycotina</taxon>
        <taxon>Eurotiomycetes</taxon>
        <taxon>Eurotiomycetidae</taxon>
        <taxon>Eurotiales</taxon>
        <taxon>Aspergillaceae</taxon>
        <taxon>Aspergillus</taxon>
        <taxon>Aspergillus subgen. Fumigati</taxon>
    </lineage>
</organism>
<dbReference type="Gene3D" id="3.40.225.10">
    <property type="entry name" value="Class II aldolase/adducin N-terminal domain"/>
    <property type="match status" value="1"/>
</dbReference>
<gene>
    <name evidence="4" type="ORF">ALT_9610</name>
</gene>
<dbReference type="GO" id="GO:0006107">
    <property type="term" value="P:oxaloacetate metabolic process"/>
    <property type="evidence" value="ECO:0007669"/>
    <property type="project" value="UniProtKB-ARBA"/>
</dbReference>
<name>A0AAN4TFN2_ASPLE</name>
<dbReference type="PANTHER" id="PTHR11820">
    <property type="entry name" value="ACYLPYRUVASE"/>
    <property type="match status" value="1"/>
</dbReference>
<reference evidence="4 5" key="1">
    <citation type="submission" date="2015-11" db="EMBL/GenBank/DDBJ databases">
        <title>Aspergillus lentulus strain IFM 54703T.</title>
        <authorList>
            <person name="Kusuya Y."/>
            <person name="Sakai K."/>
            <person name="Kamei K."/>
            <person name="Takahashi H."/>
            <person name="Yaguchi T."/>
        </authorList>
    </citation>
    <scope>NUCLEOTIDE SEQUENCE [LARGE SCALE GENOMIC DNA]</scope>
    <source>
        <strain evidence="4 5">IFM 54703</strain>
    </source>
</reference>
<dbReference type="InterPro" id="IPR001303">
    <property type="entry name" value="Aldolase_II/adducin_N"/>
</dbReference>
<sequence>MATDNTPSTPSIFRTLINGSHILHQHGILDAYGHLSVRHPEKTNTFLMPRNMAPALMSSRADIVEYQVDDASPVDPTSPPGYVERFIHSEIYRRYPEIHSVIHSHSPAILPFTITGVELRPCVHMAGFLGSRVPMFDIAEFYSEEDVRDLLIRNQRLGKDLSACFESSENSHPSVVLMRGHGFTVIGGGIEECVFRAIYTAENARVQTASLTLQLAAGTAPLKNNEALYYLQDSELPATTQMTQWSVMRPWNFFIYKRYYIGIYGRKLRQRAMNLLVSYGGPQSPAYANERQQRLSLIRILGSNLNTFNIIYNTDARWKRFLVRDIITPSYISVFPTVLCAGLNVAGAANILLFRNVTEFNPSSAWDGPITSRYAPSFAYLTECLDQFRSTLDTPADTTMSPSWTHLVRFVATEDNHIRLGQLVDTNRDVGKDSVNCVEILVYLIEGSIFDGRVTDKIMHVKQILSPVDSTQCNYIRCLGLNYTDHANEANLSLPKVPIMFTKPRSALADPYPATINIPKCAQDDTSDYESELCVVIGKTGRDIPESEALDYVLGYTASNDVSARALQLATAQWSFSKGLDGSCPIGPVLVSPSVITDPQTLWIRGSHNGSVVQDGHTKDMIFSIAKQISYLSQGTTLEAGTIFLTGTPAGIGYFRNPRLVLKDGDEFSVEIEGIGSLVNKVRYE</sequence>
<dbReference type="GO" id="GO:0046872">
    <property type="term" value="F:metal ion binding"/>
    <property type="evidence" value="ECO:0007669"/>
    <property type="project" value="UniProtKB-KW"/>
</dbReference>
<dbReference type="Gene3D" id="3.90.850.10">
    <property type="entry name" value="Fumarylacetoacetase-like, C-terminal domain"/>
    <property type="match status" value="1"/>
</dbReference>
<comment type="caution">
    <text evidence="4">The sequence shown here is derived from an EMBL/GenBank/DDBJ whole genome shotgun (WGS) entry which is preliminary data.</text>
</comment>
<dbReference type="FunFam" id="3.90.850.10:FF:000002">
    <property type="entry name" value="2-hydroxyhepta-2,4-diene-1,7-dioate isomerase"/>
    <property type="match status" value="1"/>
</dbReference>
<dbReference type="InterPro" id="IPR036409">
    <property type="entry name" value="Aldolase_II/adducin_N_sf"/>
</dbReference>
<dbReference type="GO" id="GO:0050163">
    <property type="term" value="F:oxaloacetate tautomerase activity"/>
    <property type="evidence" value="ECO:0007669"/>
    <property type="project" value="UniProtKB-ARBA"/>
</dbReference>
<dbReference type="Proteomes" id="UP000051487">
    <property type="component" value="Unassembled WGS sequence"/>
</dbReference>
<evidence type="ECO:0000313" key="4">
    <source>
        <dbReference type="EMBL" id="GAQ12289.1"/>
    </source>
</evidence>
<feature type="domain" description="Class II aldolase/adducin N-terminal" evidence="3">
    <location>
        <begin position="14"/>
        <end position="208"/>
    </location>
</feature>
<keyword evidence="2" id="KW-0479">Metal-binding</keyword>
<dbReference type="SUPFAM" id="SSF53639">
    <property type="entry name" value="AraD/HMP-PK domain-like"/>
    <property type="match status" value="1"/>
</dbReference>
<dbReference type="Pfam" id="PF00596">
    <property type="entry name" value="Aldolase_II"/>
    <property type="match status" value="1"/>
</dbReference>
<evidence type="ECO:0000256" key="2">
    <source>
        <dbReference type="ARBA" id="ARBA00022723"/>
    </source>
</evidence>
<comment type="similarity">
    <text evidence="1">Belongs to the FAH family.</text>
</comment>
<dbReference type="EMBL" id="BCLY01000017">
    <property type="protein sequence ID" value="GAQ12289.1"/>
    <property type="molecule type" value="Genomic_DNA"/>
</dbReference>